<feature type="transmembrane region" description="Helical" evidence="1">
    <location>
        <begin position="239"/>
        <end position="259"/>
    </location>
</feature>
<dbReference type="OrthoDB" id="3546297at2759"/>
<keyword evidence="1" id="KW-1133">Transmembrane helix</keyword>
<dbReference type="Proteomes" id="UP000803844">
    <property type="component" value="Unassembled WGS sequence"/>
</dbReference>
<feature type="transmembrane region" description="Helical" evidence="1">
    <location>
        <begin position="183"/>
        <end position="205"/>
    </location>
</feature>
<keyword evidence="1" id="KW-0812">Transmembrane</keyword>
<evidence type="ECO:0000313" key="4">
    <source>
        <dbReference type="Proteomes" id="UP000803844"/>
    </source>
</evidence>
<reference evidence="3" key="1">
    <citation type="journal article" date="2020" name="Phytopathology">
        <title>Genome sequence of the chestnut blight fungus Cryphonectria parasitica EP155: A fundamental resource for an archetypical invasive plant pathogen.</title>
        <authorList>
            <person name="Crouch J.A."/>
            <person name="Dawe A."/>
            <person name="Aerts A."/>
            <person name="Barry K."/>
            <person name="Churchill A.C.L."/>
            <person name="Grimwood J."/>
            <person name="Hillman B."/>
            <person name="Milgroom M.G."/>
            <person name="Pangilinan J."/>
            <person name="Smith M."/>
            <person name="Salamov A."/>
            <person name="Schmutz J."/>
            <person name="Yadav J."/>
            <person name="Grigoriev I.V."/>
            <person name="Nuss D."/>
        </authorList>
    </citation>
    <scope>NUCLEOTIDE SEQUENCE</scope>
    <source>
        <strain evidence="3">EP155</strain>
    </source>
</reference>
<dbReference type="PANTHER" id="PTHR34502:SF5">
    <property type="entry name" value="DUF6594 DOMAIN-CONTAINING PROTEIN"/>
    <property type="match status" value="1"/>
</dbReference>
<dbReference type="AlphaFoldDB" id="A0A9P4Y5J1"/>
<accession>A0A9P4Y5J1</accession>
<feature type="domain" description="DUF6594" evidence="2">
    <location>
        <begin position="26"/>
        <end position="250"/>
    </location>
</feature>
<dbReference type="GeneID" id="63835355"/>
<proteinExistence type="predicted"/>
<feature type="non-terminal residue" evidence="3">
    <location>
        <position position="260"/>
    </location>
</feature>
<protein>
    <recommendedName>
        <fullName evidence="2">DUF6594 domain-containing protein</fullName>
    </recommendedName>
</protein>
<dbReference type="InterPro" id="IPR046529">
    <property type="entry name" value="DUF6594"/>
</dbReference>
<dbReference type="EMBL" id="MU032346">
    <property type="protein sequence ID" value="KAF3767113.1"/>
    <property type="molecule type" value="Genomic_DNA"/>
</dbReference>
<evidence type="ECO:0000313" key="3">
    <source>
        <dbReference type="EMBL" id="KAF3767113.1"/>
    </source>
</evidence>
<sequence length="260" mass="29674">MMDEKGAYFVRLRSYVVDSLNKEEDFHFLRFEFLQRLNITNIEVELAEMKTRMLCSQDIDAEDLENLRVKLEQYATALRDYQYLRNKTPLAAAQQTDRRLRLHKYFHSAASLVDPWNSHYAYFRDDDSDHHLHGGSSIDPLRTFLRHYLPSRLTFSRHERHARAREYAEGKPPREVSPFVDSLARFVIAIVGGVVLVVPMIVMIFQPSQTKSLISVSVAVVLFSLLLSFGIKVSNVETLVSTATYAAVLVVFVGTSSGVG</sequence>
<name>A0A9P4Y5J1_CRYP1</name>
<dbReference type="RefSeq" id="XP_040778074.1">
    <property type="nucleotide sequence ID" value="XM_040918226.1"/>
</dbReference>
<evidence type="ECO:0000256" key="1">
    <source>
        <dbReference type="SAM" id="Phobius"/>
    </source>
</evidence>
<comment type="caution">
    <text evidence="3">The sequence shown here is derived from an EMBL/GenBank/DDBJ whole genome shotgun (WGS) entry which is preliminary data.</text>
</comment>
<dbReference type="Pfam" id="PF20237">
    <property type="entry name" value="DUF6594"/>
    <property type="match status" value="1"/>
</dbReference>
<keyword evidence="1" id="KW-0472">Membrane</keyword>
<evidence type="ECO:0000259" key="2">
    <source>
        <dbReference type="Pfam" id="PF20237"/>
    </source>
</evidence>
<organism evidence="3 4">
    <name type="scientific">Cryphonectria parasitica (strain ATCC 38755 / EP155)</name>
    <dbReference type="NCBI Taxonomy" id="660469"/>
    <lineage>
        <taxon>Eukaryota</taxon>
        <taxon>Fungi</taxon>
        <taxon>Dikarya</taxon>
        <taxon>Ascomycota</taxon>
        <taxon>Pezizomycotina</taxon>
        <taxon>Sordariomycetes</taxon>
        <taxon>Sordariomycetidae</taxon>
        <taxon>Diaporthales</taxon>
        <taxon>Cryphonectriaceae</taxon>
        <taxon>Cryphonectria-Endothia species complex</taxon>
        <taxon>Cryphonectria</taxon>
    </lineage>
</organism>
<gene>
    <name evidence="3" type="ORF">M406DRAFT_274574</name>
</gene>
<dbReference type="PANTHER" id="PTHR34502">
    <property type="entry name" value="DUF6594 DOMAIN-CONTAINING PROTEIN-RELATED"/>
    <property type="match status" value="1"/>
</dbReference>
<feature type="transmembrane region" description="Helical" evidence="1">
    <location>
        <begin position="212"/>
        <end position="233"/>
    </location>
</feature>
<keyword evidence="4" id="KW-1185">Reference proteome</keyword>